<protein>
    <recommendedName>
        <fullName evidence="3">F-box domain-containing protein</fullName>
    </recommendedName>
</protein>
<gene>
    <name evidence="1" type="ORF">LTR62_001658</name>
</gene>
<evidence type="ECO:0000313" key="2">
    <source>
        <dbReference type="Proteomes" id="UP001310890"/>
    </source>
</evidence>
<organism evidence="1 2">
    <name type="scientific">Meristemomyces frigidus</name>
    <dbReference type="NCBI Taxonomy" id="1508187"/>
    <lineage>
        <taxon>Eukaryota</taxon>
        <taxon>Fungi</taxon>
        <taxon>Dikarya</taxon>
        <taxon>Ascomycota</taxon>
        <taxon>Pezizomycotina</taxon>
        <taxon>Dothideomycetes</taxon>
        <taxon>Dothideomycetidae</taxon>
        <taxon>Mycosphaerellales</taxon>
        <taxon>Teratosphaeriaceae</taxon>
        <taxon>Meristemomyces</taxon>
    </lineage>
</organism>
<evidence type="ECO:0000313" key="1">
    <source>
        <dbReference type="EMBL" id="KAK5107186.1"/>
    </source>
</evidence>
<proteinExistence type="predicted"/>
<evidence type="ECO:0008006" key="3">
    <source>
        <dbReference type="Google" id="ProtNLM"/>
    </source>
</evidence>
<reference evidence="1" key="1">
    <citation type="submission" date="2023-08" db="EMBL/GenBank/DDBJ databases">
        <title>Black Yeasts Isolated from many extreme environments.</title>
        <authorList>
            <person name="Coleine C."/>
            <person name="Stajich J.E."/>
            <person name="Selbmann L."/>
        </authorList>
    </citation>
    <scope>NUCLEOTIDE SEQUENCE</scope>
    <source>
        <strain evidence="1">CCFEE 5401</strain>
    </source>
</reference>
<dbReference type="Proteomes" id="UP001310890">
    <property type="component" value="Unassembled WGS sequence"/>
</dbReference>
<sequence length="289" mass="32436">MAMQKVWDTTELTCLIDHLLPPKDVLSLRKVRKQFFHYVKDDPHIQHHQLFLHRAYCGATWQELAPIFSIDGDSTILNPKVMFAARSSRWHGRLMSATMNPLVTRPLLEEASSGNGQAGVHERLINSMYSPEFRYQLLRTMTVDILAKADSEAQVYFSLAWNMLICAPAVSSVTISGLWEEAPTIEAAEGVKLSDIVRVLRDFVPARTGSSGLCATPRRRQALKDMDNKLGQLRVCPKGFAALPEEETCHLLGLTTLGRPSHKAEGALVDLPCREKYLVWILPPNTTFL</sequence>
<name>A0AAN7YB51_9PEZI</name>
<dbReference type="AlphaFoldDB" id="A0AAN7YB51"/>
<comment type="caution">
    <text evidence="1">The sequence shown here is derived from an EMBL/GenBank/DDBJ whole genome shotgun (WGS) entry which is preliminary data.</text>
</comment>
<accession>A0AAN7YB51</accession>
<dbReference type="EMBL" id="JAVRRL010000135">
    <property type="protein sequence ID" value="KAK5107186.1"/>
    <property type="molecule type" value="Genomic_DNA"/>
</dbReference>